<dbReference type="KEGG" id="cko:CKO_01956"/>
<reference evidence="1 2" key="1">
    <citation type="submission" date="2007-08" db="EMBL/GenBank/DDBJ databases">
        <authorList>
            <consortium name="The Citrobacter koseri Genome Sequencing Project"/>
            <person name="McClelland M."/>
            <person name="Sanderson E.K."/>
            <person name="Porwollik S."/>
            <person name="Spieth J."/>
            <person name="Clifton W.S."/>
            <person name="Latreille P."/>
            <person name="Courtney L."/>
            <person name="Wang C."/>
            <person name="Pepin K."/>
            <person name="Bhonagiri V."/>
            <person name="Nash W."/>
            <person name="Johnson M."/>
            <person name="Thiruvilangam P."/>
            <person name="Wilson R."/>
        </authorList>
    </citation>
    <scope>NUCLEOTIDE SEQUENCE [LARGE SCALE GENOMIC DNA]</scope>
    <source>
        <strain evidence="2">ATCC BAA-895 / CDC 4225-83 / SGSC4696</strain>
    </source>
</reference>
<accession>A8AHX0</accession>
<dbReference type="HOGENOM" id="CLU_3342045_0_0_6"/>
<dbReference type="AlphaFoldDB" id="A8AHX0"/>
<sequence length="37" mass="4215">MGRTKAAKWLPFLRCVAGWRVAYPAYGYSTVVGLIRR</sequence>
<organism evidence="1 2">
    <name type="scientific">Citrobacter koseri (strain ATCC BAA-895 / CDC 4225-83 / SGSC4696)</name>
    <dbReference type="NCBI Taxonomy" id="290338"/>
    <lineage>
        <taxon>Bacteria</taxon>
        <taxon>Pseudomonadati</taxon>
        <taxon>Pseudomonadota</taxon>
        <taxon>Gammaproteobacteria</taxon>
        <taxon>Enterobacterales</taxon>
        <taxon>Enterobacteriaceae</taxon>
        <taxon>Citrobacter</taxon>
    </lineage>
</organism>
<dbReference type="Proteomes" id="UP000008148">
    <property type="component" value="Chromosome"/>
</dbReference>
<proteinExistence type="predicted"/>
<protein>
    <submittedName>
        <fullName evidence="1">Uncharacterized protein</fullName>
    </submittedName>
</protein>
<evidence type="ECO:0000313" key="2">
    <source>
        <dbReference type="Proteomes" id="UP000008148"/>
    </source>
</evidence>
<dbReference type="EMBL" id="CP000822">
    <property type="protein sequence ID" value="ABV13083.1"/>
    <property type="molecule type" value="Genomic_DNA"/>
</dbReference>
<name>A8AHX0_CITK8</name>
<keyword evidence="2" id="KW-1185">Reference proteome</keyword>
<gene>
    <name evidence="1" type="ordered locus">CKO_01956</name>
</gene>
<evidence type="ECO:0000313" key="1">
    <source>
        <dbReference type="EMBL" id="ABV13083.1"/>
    </source>
</evidence>